<reference evidence="2 3" key="1">
    <citation type="submission" date="2017-06" db="EMBL/GenBank/DDBJ databases">
        <title>Genome sequencing of cyanobaciteial culture collection at National Institute for Environmental Studies (NIES).</title>
        <authorList>
            <person name="Hirose Y."/>
            <person name="Shimura Y."/>
            <person name="Fujisawa T."/>
            <person name="Nakamura Y."/>
            <person name="Kawachi M."/>
        </authorList>
    </citation>
    <scope>NUCLEOTIDE SEQUENCE [LARGE SCALE GENOMIC DNA]</scope>
    <source>
        <strain evidence="2 3">NIES-23</strain>
    </source>
</reference>
<dbReference type="EMBL" id="AP018216">
    <property type="protein sequence ID" value="BAY68939.1"/>
    <property type="molecule type" value="Genomic_DNA"/>
</dbReference>
<organism evidence="2 3">
    <name type="scientific">Trichormus variabilis NIES-23</name>
    <dbReference type="NCBI Taxonomy" id="1973479"/>
    <lineage>
        <taxon>Bacteria</taxon>
        <taxon>Bacillati</taxon>
        <taxon>Cyanobacteriota</taxon>
        <taxon>Cyanophyceae</taxon>
        <taxon>Nostocales</taxon>
        <taxon>Nostocaceae</taxon>
        <taxon>Trichormus</taxon>
    </lineage>
</organism>
<gene>
    <name evidence="2" type="ORF">NIES23_17290</name>
</gene>
<protein>
    <submittedName>
        <fullName evidence="2">Uncharacterized protein</fullName>
    </submittedName>
</protein>
<evidence type="ECO:0000313" key="2">
    <source>
        <dbReference type="EMBL" id="BAY68939.1"/>
    </source>
</evidence>
<evidence type="ECO:0000313" key="3">
    <source>
        <dbReference type="Proteomes" id="UP000217507"/>
    </source>
</evidence>
<proteinExistence type="predicted"/>
<feature type="transmembrane region" description="Helical" evidence="1">
    <location>
        <begin position="6"/>
        <end position="26"/>
    </location>
</feature>
<keyword evidence="1" id="KW-0472">Membrane</keyword>
<dbReference type="Proteomes" id="UP000217507">
    <property type="component" value="Chromosome"/>
</dbReference>
<keyword evidence="1" id="KW-0812">Transmembrane</keyword>
<dbReference type="AlphaFoldDB" id="A0A1Z4KIX6"/>
<accession>A0A1Z4KIX6</accession>
<name>A0A1Z4KIX6_ANAVA</name>
<sequence length="32" mass="3758">MLEDLFWLIVFPFALAFTIGFMSYGLKETTQK</sequence>
<keyword evidence="1" id="KW-1133">Transmembrane helix</keyword>
<evidence type="ECO:0000256" key="1">
    <source>
        <dbReference type="SAM" id="Phobius"/>
    </source>
</evidence>